<dbReference type="Gene3D" id="3.40.50.300">
    <property type="entry name" value="P-loop containing nucleotide triphosphate hydrolases"/>
    <property type="match status" value="1"/>
</dbReference>
<protein>
    <submittedName>
        <fullName evidence="5">DNA-binding CsgD family transcriptional regulator/tetratricopeptide (TPR) repeat protein</fullName>
    </submittedName>
</protein>
<dbReference type="Proteomes" id="UP000588098">
    <property type="component" value="Unassembled WGS sequence"/>
</dbReference>
<reference evidence="5 6" key="1">
    <citation type="submission" date="2020-08" db="EMBL/GenBank/DDBJ databases">
        <title>Genomic Encyclopedia of Type Strains, Phase III (KMG-III): the genomes of soil and plant-associated and newly described type strains.</title>
        <authorList>
            <person name="Whitman W."/>
        </authorList>
    </citation>
    <scope>NUCLEOTIDE SEQUENCE [LARGE SCALE GENOMIC DNA]</scope>
    <source>
        <strain evidence="5 6">CECT 8305</strain>
    </source>
</reference>
<keyword evidence="2" id="KW-0067">ATP-binding</keyword>
<dbReference type="InterPro" id="IPR027417">
    <property type="entry name" value="P-loop_NTPase"/>
</dbReference>
<evidence type="ECO:0000313" key="5">
    <source>
        <dbReference type="EMBL" id="MBB5934080.1"/>
    </source>
</evidence>
<keyword evidence="1" id="KW-0547">Nucleotide-binding</keyword>
<dbReference type="GO" id="GO:0005737">
    <property type="term" value="C:cytoplasm"/>
    <property type="evidence" value="ECO:0007669"/>
    <property type="project" value="TreeGrafter"/>
</dbReference>
<evidence type="ECO:0000256" key="3">
    <source>
        <dbReference type="SAM" id="MobiDB-lite"/>
    </source>
</evidence>
<dbReference type="CDD" id="cd06170">
    <property type="entry name" value="LuxR_C_like"/>
    <property type="match status" value="1"/>
</dbReference>
<evidence type="ECO:0000313" key="6">
    <source>
        <dbReference type="Proteomes" id="UP000588098"/>
    </source>
</evidence>
<evidence type="ECO:0000256" key="1">
    <source>
        <dbReference type="ARBA" id="ARBA00022741"/>
    </source>
</evidence>
<dbReference type="PANTHER" id="PTHR16305">
    <property type="entry name" value="TESTICULAR SOLUBLE ADENYLYL CYCLASE"/>
    <property type="match status" value="1"/>
</dbReference>
<dbReference type="Gene3D" id="1.10.10.10">
    <property type="entry name" value="Winged helix-like DNA-binding domain superfamily/Winged helix DNA-binding domain"/>
    <property type="match status" value="1"/>
</dbReference>
<dbReference type="SUPFAM" id="SSF48452">
    <property type="entry name" value="TPR-like"/>
    <property type="match status" value="1"/>
</dbReference>
<dbReference type="PANTHER" id="PTHR16305:SF35">
    <property type="entry name" value="TRANSCRIPTIONAL ACTIVATOR DOMAIN"/>
    <property type="match status" value="1"/>
</dbReference>
<sequence length="1023" mass="109487">MTSPLFHRSGAPVLVGRAGELHALLDAINHPPSVAFVEGEAGIGKTRLIREALQHPSVQGRRVVLSTCQPLREPFPYGPFFDLLRQLEGQLPYKLNPVCGALRPYLPELADALPPAPETLHDHQARRHRLFRAVRALLASLGQVVVVVEDLHWADDGTRDLVSYLVDDPPAGVSTVLSYRREDLVGAGLQLGRAYRHPPGITSALIPLKPLDVPAVRCLTAAIAGTDAVPADLAAELHERTAGIPFVLEEVVRALIVSGLPVGWGAERETLDAMEVPRLLREAMADQMAAFSTDAMAVVRAAAVLRVPATEDLIATVASDEPGFAGADEPRPFAGARPAGARRDAPGAPPGHGVRDGAHARASWLPIGVDAGSGIREALLAGVLYDFGGDRYGFRHSLAQQAAYDLLPSLDRRRLHRRVLAALIHAEPPPLVQLAYHARQVGGLDAWLRYSEAAIDAARRLGDTAVAVEILEGLLSDPRLRTGDRARFAVQLSHTAVLGHSYRRAAELLHGIVRDGDLPDVVRGEIRLNLGRLLRNQAGQYEQGRLYTEIAVEELRDSPALAARAMAALGIASCGEHPYGVYQQWLDRAEELVTDQSDPALRLAVRGNRVVLRMMAGNPTAWAEAQELTSTGQSPGECLQLARLYGNLAEATTWLGHYAAAQRFRREGQRYAAECRAPFLQGVIDGTSLRLEWSIGNWRGLAERSRQVLAMVQGISGTAADAQLVLGLLAIARGEWDAATDALEAAALSDPANTRASILPAAAGAVIRVRMARGEMESARAEAERAIARVRRKGMWVWGAELMPMAVAVLVRCGRVAEAEALVAEYAAGIACCDAPLAAAALDACRGTVAYAQGRRAAAIAAFETASARYAALPSPYLAARTAEAALRCRLATGAVGGSADLGGMAGLGDARYAVGKSGAQLATELTELAERFAALGATRDAARCRRVLRDNGVIIPSRRGRRGYGDRLSPREKEVARLVAIGHTNREIADVLFLSPRTVEQHVAKVLQKLNVTSRSEVLADG</sequence>
<dbReference type="InterPro" id="IPR041664">
    <property type="entry name" value="AAA_16"/>
</dbReference>
<proteinExistence type="predicted"/>
<gene>
    <name evidence="5" type="ORF">FHS42_001106</name>
</gene>
<dbReference type="SMART" id="SM00421">
    <property type="entry name" value="HTH_LUXR"/>
    <property type="match status" value="1"/>
</dbReference>
<dbReference type="SUPFAM" id="SSF52540">
    <property type="entry name" value="P-loop containing nucleoside triphosphate hydrolases"/>
    <property type="match status" value="1"/>
</dbReference>
<dbReference type="GO" id="GO:0003677">
    <property type="term" value="F:DNA binding"/>
    <property type="evidence" value="ECO:0007669"/>
    <property type="project" value="UniProtKB-KW"/>
</dbReference>
<dbReference type="EMBL" id="JACHJL010000002">
    <property type="protein sequence ID" value="MBB5934080.1"/>
    <property type="molecule type" value="Genomic_DNA"/>
</dbReference>
<feature type="region of interest" description="Disordered" evidence="3">
    <location>
        <begin position="325"/>
        <end position="357"/>
    </location>
</feature>
<dbReference type="AlphaFoldDB" id="A0A7W9UWM8"/>
<keyword evidence="5" id="KW-0238">DNA-binding</keyword>
<comment type="caution">
    <text evidence="5">The sequence shown here is derived from an EMBL/GenBank/DDBJ whole genome shotgun (WGS) entry which is preliminary data.</text>
</comment>
<feature type="domain" description="HTH luxR-type" evidence="4">
    <location>
        <begin position="962"/>
        <end position="1023"/>
    </location>
</feature>
<keyword evidence="6" id="KW-1185">Reference proteome</keyword>
<name>A0A7W9UWM8_9ACTN</name>
<dbReference type="RefSeq" id="WP_184569356.1">
    <property type="nucleotide sequence ID" value="NZ_JACHJL010000002.1"/>
</dbReference>
<dbReference type="InterPro" id="IPR000792">
    <property type="entry name" value="Tscrpt_reg_LuxR_C"/>
</dbReference>
<dbReference type="GO" id="GO:0005524">
    <property type="term" value="F:ATP binding"/>
    <property type="evidence" value="ECO:0007669"/>
    <property type="project" value="UniProtKB-KW"/>
</dbReference>
<accession>A0A7W9UWM8</accession>
<dbReference type="InterPro" id="IPR036388">
    <property type="entry name" value="WH-like_DNA-bd_sf"/>
</dbReference>
<dbReference type="SUPFAM" id="SSF46894">
    <property type="entry name" value="C-terminal effector domain of the bipartite response regulators"/>
    <property type="match status" value="1"/>
</dbReference>
<dbReference type="Pfam" id="PF13191">
    <property type="entry name" value="AAA_16"/>
    <property type="match status" value="1"/>
</dbReference>
<dbReference type="PROSITE" id="PS50043">
    <property type="entry name" value="HTH_LUXR_2"/>
    <property type="match status" value="1"/>
</dbReference>
<dbReference type="Gene3D" id="1.25.40.10">
    <property type="entry name" value="Tetratricopeptide repeat domain"/>
    <property type="match status" value="1"/>
</dbReference>
<organism evidence="5 6">
    <name type="scientific">Streptomyces zagrosensis</name>
    <dbReference type="NCBI Taxonomy" id="1042984"/>
    <lineage>
        <taxon>Bacteria</taxon>
        <taxon>Bacillati</taxon>
        <taxon>Actinomycetota</taxon>
        <taxon>Actinomycetes</taxon>
        <taxon>Kitasatosporales</taxon>
        <taxon>Streptomycetaceae</taxon>
        <taxon>Streptomyces</taxon>
    </lineage>
</organism>
<dbReference type="InterPro" id="IPR011990">
    <property type="entry name" value="TPR-like_helical_dom_sf"/>
</dbReference>
<dbReference type="InterPro" id="IPR016032">
    <property type="entry name" value="Sig_transdc_resp-reg_C-effctor"/>
</dbReference>
<dbReference type="PRINTS" id="PR00038">
    <property type="entry name" value="HTHLUXR"/>
</dbReference>
<dbReference type="GO" id="GO:0006355">
    <property type="term" value="P:regulation of DNA-templated transcription"/>
    <property type="evidence" value="ECO:0007669"/>
    <property type="project" value="InterPro"/>
</dbReference>
<dbReference type="Pfam" id="PF00196">
    <property type="entry name" value="GerE"/>
    <property type="match status" value="1"/>
</dbReference>
<evidence type="ECO:0000259" key="4">
    <source>
        <dbReference type="PROSITE" id="PS50043"/>
    </source>
</evidence>
<dbReference type="GO" id="GO:0004016">
    <property type="term" value="F:adenylate cyclase activity"/>
    <property type="evidence" value="ECO:0007669"/>
    <property type="project" value="TreeGrafter"/>
</dbReference>
<evidence type="ECO:0000256" key="2">
    <source>
        <dbReference type="ARBA" id="ARBA00022840"/>
    </source>
</evidence>